<dbReference type="Proteomes" id="UP000008229">
    <property type="component" value="Chromosome"/>
</dbReference>
<dbReference type="KEGG" id="cwo:Cwoe_4808"/>
<reference evidence="2" key="2">
    <citation type="submission" date="2010-01" db="EMBL/GenBank/DDBJ databases">
        <title>The complete genome of Conexibacter woesei DSM 14684.</title>
        <authorList>
            <consortium name="US DOE Joint Genome Institute (JGI-PGF)"/>
            <person name="Lucas S."/>
            <person name="Copeland A."/>
            <person name="Lapidus A."/>
            <person name="Glavina del Rio T."/>
            <person name="Dalin E."/>
            <person name="Tice H."/>
            <person name="Bruce D."/>
            <person name="Goodwin L."/>
            <person name="Pitluck S."/>
            <person name="Kyrpides N."/>
            <person name="Mavromatis K."/>
            <person name="Ivanova N."/>
            <person name="Mikhailova N."/>
            <person name="Chertkov O."/>
            <person name="Brettin T."/>
            <person name="Detter J.C."/>
            <person name="Han C."/>
            <person name="Larimer F."/>
            <person name="Land M."/>
            <person name="Hauser L."/>
            <person name="Markowitz V."/>
            <person name="Cheng J.-F."/>
            <person name="Hugenholtz P."/>
            <person name="Woyke T."/>
            <person name="Wu D."/>
            <person name="Pukall R."/>
            <person name="Steenblock K."/>
            <person name="Schneider S."/>
            <person name="Klenk H.-P."/>
            <person name="Eisen J.A."/>
        </authorList>
    </citation>
    <scope>NUCLEOTIDE SEQUENCE [LARGE SCALE GENOMIC DNA]</scope>
    <source>
        <strain evidence="2">DSM 14684 / CIP 108061 / JCM 11494 / NBRC 100937 / ID131577</strain>
    </source>
</reference>
<dbReference type="AlphaFoldDB" id="D3FB29"/>
<keyword evidence="2" id="KW-1185">Reference proteome</keyword>
<evidence type="ECO:0000313" key="2">
    <source>
        <dbReference type="Proteomes" id="UP000008229"/>
    </source>
</evidence>
<accession>D3FB29</accession>
<reference evidence="1 2" key="1">
    <citation type="journal article" date="2010" name="Stand. Genomic Sci.">
        <title>Complete genome sequence of Conexibacter woesei type strain (ID131577).</title>
        <authorList>
            <person name="Pukall R."/>
            <person name="Lapidus A."/>
            <person name="Glavina Del Rio T."/>
            <person name="Copeland A."/>
            <person name="Tice H."/>
            <person name="Cheng J.-F."/>
            <person name="Lucas S."/>
            <person name="Chen F."/>
            <person name="Nolan M."/>
            <person name="Bruce D."/>
            <person name="Goodwin L."/>
            <person name="Pitluck S."/>
            <person name="Mavromatis K."/>
            <person name="Ivanova N."/>
            <person name="Ovchinnikova G."/>
            <person name="Pati A."/>
            <person name="Chen A."/>
            <person name="Palaniappan K."/>
            <person name="Land M."/>
            <person name="Hauser L."/>
            <person name="Chang Y.-J."/>
            <person name="Jeffries C.D."/>
            <person name="Chain P."/>
            <person name="Meincke L."/>
            <person name="Sims D."/>
            <person name="Brettin T."/>
            <person name="Detter J.C."/>
            <person name="Rohde M."/>
            <person name="Goeker M."/>
            <person name="Bristow J."/>
            <person name="Eisen J.A."/>
            <person name="Markowitz V."/>
            <person name="Kyrpides N.C."/>
            <person name="Klenk H.-P."/>
            <person name="Hugenholtz P."/>
        </authorList>
    </citation>
    <scope>NUCLEOTIDE SEQUENCE [LARGE SCALE GENOMIC DNA]</scope>
    <source>
        <strain evidence="2">DSM 14684 / CIP 108061 / JCM 11494 / NBRC 100937 / ID131577</strain>
    </source>
</reference>
<protein>
    <submittedName>
        <fullName evidence="1">Uncharacterized protein</fullName>
    </submittedName>
</protein>
<sequence length="199" mass="20927">MSNILTITSSEGTDALLHALGEQLRAAGAAFDILVVGGSALLALGLVSRATKDVDVLAVRTDGALVSAEPLPAALVEACGRVARDFGLPPDWLNSGPAGLLDFGLPEGFVGRVEVREYGPALTVRFASRVDQIHFKLYAAVDASTPGKHAADLRALTPTSDELVAAARWSLTHDPSDGYREMLERALVYFGVEDADLSV</sequence>
<evidence type="ECO:0000313" key="1">
    <source>
        <dbReference type="EMBL" id="ADB53221.1"/>
    </source>
</evidence>
<gene>
    <name evidence="1" type="ordered locus">Cwoe_4808</name>
</gene>
<dbReference type="OrthoDB" id="192464at2"/>
<dbReference type="EMBL" id="CP001854">
    <property type="protein sequence ID" value="ADB53221.1"/>
    <property type="molecule type" value="Genomic_DNA"/>
</dbReference>
<dbReference type="STRING" id="469383.Cwoe_4808"/>
<dbReference type="eggNOG" id="ENOG5032UNN">
    <property type="taxonomic scope" value="Bacteria"/>
</dbReference>
<dbReference type="HOGENOM" id="CLU_1370145_0_0_11"/>
<organism evidence="1 2">
    <name type="scientific">Conexibacter woesei (strain DSM 14684 / CCUG 47730 / CIP 108061 / JCM 11494 / NBRC 100937 / ID131577)</name>
    <dbReference type="NCBI Taxonomy" id="469383"/>
    <lineage>
        <taxon>Bacteria</taxon>
        <taxon>Bacillati</taxon>
        <taxon>Actinomycetota</taxon>
        <taxon>Thermoleophilia</taxon>
        <taxon>Solirubrobacterales</taxon>
        <taxon>Conexibacteraceae</taxon>
        <taxon>Conexibacter</taxon>
    </lineage>
</organism>
<name>D3FB29_CONWI</name>
<proteinExistence type="predicted"/>
<dbReference type="RefSeq" id="WP_012936272.1">
    <property type="nucleotide sequence ID" value="NC_013739.1"/>
</dbReference>